<evidence type="ECO:0000256" key="6">
    <source>
        <dbReference type="ARBA" id="ARBA00023136"/>
    </source>
</evidence>
<dbReference type="FunFam" id="1.10.287.950:FF:000001">
    <property type="entry name" value="Methyl-accepting chemotaxis sensory transducer"/>
    <property type="match status" value="1"/>
</dbReference>
<comment type="similarity">
    <text evidence="8">Belongs to the methyl-accepting chemotaxis (MCP) protein family.</text>
</comment>
<dbReference type="SUPFAM" id="SSF58104">
    <property type="entry name" value="Methyl-accepting chemotaxis protein (MCP) signaling domain"/>
    <property type="match status" value="1"/>
</dbReference>
<evidence type="ECO:0000256" key="7">
    <source>
        <dbReference type="ARBA" id="ARBA00023224"/>
    </source>
</evidence>
<dbReference type="EMBL" id="RXZH01000002">
    <property type="protein sequence ID" value="RTZ16545.1"/>
    <property type="molecule type" value="Genomic_DNA"/>
</dbReference>
<accession>A0A432CXA5</accession>
<dbReference type="PROSITE" id="PS50885">
    <property type="entry name" value="HAMP"/>
    <property type="match status" value="1"/>
</dbReference>
<feature type="transmembrane region" description="Helical" evidence="10">
    <location>
        <begin position="278"/>
        <end position="298"/>
    </location>
</feature>
<dbReference type="OrthoDB" id="9763018at2"/>
<feature type="domain" description="HAMP" evidence="12">
    <location>
        <begin position="301"/>
        <end position="355"/>
    </location>
</feature>
<dbReference type="RefSeq" id="WP_126573396.1">
    <property type="nucleotide sequence ID" value="NZ_RXZH01000002.1"/>
</dbReference>
<evidence type="ECO:0000259" key="11">
    <source>
        <dbReference type="PROSITE" id="PS50111"/>
    </source>
</evidence>
<dbReference type="CDD" id="cd11386">
    <property type="entry name" value="MCP_signal"/>
    <property type="match status" value="1"/>
</dbReference>
<dbReference type="PANTHER" id="PTHR32089:SF117">
    <property type="entry name" value="METHYL ACCEPTING SENSORY TRANSDUCER WITH CACHE_1 SMALL MOLECULE BINDING DOMAIN"/>
    <property type="match status" value="1"/>
</dbReference>
<evidence type="ECO:0000256" key="1">
    <source>
        <dbReference type="ARBA" id="ARBA00004651"/>
    </source>
</evidence>
<dbReference type="Gene3D" id="1.10.287.950">
    <property type="entry name" value="Methyl-accepting chemotaxis protein"/>
    <property type="match status" value="1"/>
</dbReference>
<dbReference type="Gene3D" id="3.30.450.20">
    <property type="entry name" value="PAS domain"/>
    <property type="match status" value="2"/>
</dbReference>
<keyword evidence="4 10" id="KW-0812">Transmembrane</keyword>
<keyword evidence="3" id="KW-0145">Chemotaxis</keyword>
<dbReference type="CDD" id="cd06225">
    <property type="entry name" value="HAMP"/>
    <property type="match status" value="1"/>
</dbReference>
<dbReference type="Pfam" id="PF00672">
    <property type="entry name" value="HAMP"/>
    <property type="match status" value="1"/>
</dbReference>
<proteinExistence type="inferred from homology"/>
<dbReference type="Proteomes" id="UP000268973">
    <property type="component" value="Unassembled WGS sequence"/>
</dbReference>
<evidence type="ECO:0000259" key="12">
    <source>
        <dbReference type="PROSITE" id="PS50885"/>
    </source>
</evidence>
<dbReference type="CDD" id="cd12913">
    <property type="entry name" value="PDC1_MCP_like"/>
    <property type="match status" value="1"/>
</dbReference>
<evidence type="ECO:0000313" key="13">
    <source>
        <dbReference type="EMBL" id="RTZ16545.1"/>
    </source>
</evidence>
<dbReference type="GO" id="GO:0005886">
    <property type="term" value="C:plasma membrane"/>
    <property type="evidence" value="ECO:0007669"/>
    <property type="project" value="UniProtKB-SubCell"/>
</dbReference>
<keyword evidence="5 10" id="KW-1133">Transmembrane helix</keyword>
<dbReference type="SMART" id="SM00283">
    <property type="entry name" value="MA"/>
    <property type="match status" value="1"/>
</dbReference>
<dbReference type="InterPro" id="IPR033479">
    <property type="entry name" value="dCache_1"/>
</dbReference>
<keyword evidence="7 9" id="KW-0807">Transducer</keyword>
<keyword evidence="6 10" id="KW-0472">Membrane</keyword>
<comment type="caution">
    <text evidence="13">The sequence shown here is derived from an EMBL/GenBank/DDBJ whole genome shotgun (WGS) entry which is preliminary data.</text>
</comment>
<evidence type="ECO:0000256" key="10">
    <source>
        <dbReference type="SAM" id="Phobius"/>
    </source>
</evidence>
<comment type="subcellular location">
    <subcellularLocation>
        <location evidence="1">Cell membrane</location>
        <topology evidence="1">Multi-pass membrane protein</topology>
    </subcellularLocation>
</comment>
<dbReference type="AlphaFoldDB" id="A0A432CXA5"/>
<evidence type="ECO:0000256" key="2">
    <source>
        <dbReference type="ARBA" id="ARBA00022475"/>
    </source>
</evidence>
<dbReference type="Pfam" id="PF02743">
    <property type="entry name" value="dCache_1"/>
    <property type="match status" value="1"/>
</dbReference>
<protein>
    <submittedName>
        <fullName evidence="13">Methyl-accepting chemotaxis protein</fullName>
    </submittedName>
</protein>
<gene>
    <name evidence="13" type="ORF">EJ063_07030</name>
</gene>
<evidence type="ECO:0000256" key="3">
    <source>
        <dbReference type="ARBA" id="ARBA00022500"/>
    </source>
</evidence>
<dbReference type="GO" id="GO:0007165">
    <property type="term" value="P:signal transduction"/>
    <property type="evidence" value="ECO:0007669"/>
    <property type="project" value="UniProtKB-KW"/>
</dbReference>
<dbReference type="PANTHER" id="PTHR32089">
    <property type="entry name" value="METHYL-ACCEPTING CHEMOTAXIS PROTEIN MCPB"/>
    <property type="match status" value="1"/>
</dbReference>
<evidence type="ECO:0000256" key="9">
    <source>
        <dbReference type="PROSITE-ProRule" id="PRU00284"/>
    </source>
</evidence>
<dbReference type="InterPro" id="IPR004089">
    <property type="entry name" value="MCPsignal_dom"/>
</dbReference>
<dbReference type="GO" id="GO:0006935">
    <property type="term" value="P:chemotaxis"/>
    <property type="evidence" value="ECO:0007669"/>
    <property type="project" value="UniProtKB-KW"/>
</dbReference>
<feature type="domain" description="Methyl-accepting transducer" evidence="11">
    <location>
        <begin position="360"/>
        <end position="596"/>
    </location>
</feature>
<evidence type="ECO:0000313" key="14">
    <source>
        <dbReference type="Proteomes" id="UP000268973"/>
    </source>
</evidence>
<evidence type="ECO:0000256" key="5">
    <source>
        <dbReference type="ARBA" id="ARBA00022989"/>
    </source>
</evidence>
<evidence type="ECO:0000256" key="4">
    <source>
        <dbReference type="ARBA" id="ARBA00022692"/>
    </source>
</evidence>
<keyword evidence="14" id="KW-1185">Reference proteome</keyword>
<dbReference type="CDD" id="cd18774">
    <property type="entry name" value="PDC2_HK_sensor"/>
    <property type="match status" value="1"/>
</dbReference>
<dbReference type="SMART" id="SM00304">
    <property type="entry name" value="HAMP"/>
    <property type="match status" value="1"/>
</dbReference>
<keyword evidence="2" id="KW-1003">Cell membrane</keyword>
<dbReference type="PROSITE" id="PS50111">
    <property type="entry name" value="CHEMOTAXIS_TRANSDUC_2"/>
    <property type="match status" value="1"/>
</dbReference>
<reference evidence="13 14" key="1">
    <citation type="submission" date="2018-12" db="EMBL/GenBank/DDBJ databases">
        <title>Vibrio sp. isolated from China Sea.</title>
        <authorList>
            <person name="Li Y."/>
        </authorList>
    </citation>
    <scope>NUCLEOTIDE SEQUENCE [LARGE SCALE GENOMIC DNA]</scope>
    <source>
        <strain evidence="13 14">BEI207</strain>
    </source>
</reference>
<evidence type="ECO:0000256" key="8">
    <source>
        <dbReference type="ARBA" id="ARBA00029447"/>
    </source>
</evidence>
<name>A0A432CXA5_9VIBR</name>
<organism evidence="13 14">
    <name type="scientific">Vibrio aquaticus</name>
    <dbReference type="NCBI Taxonomy" id="2496559"/>
    <lineage>
        <taxon>Bacteria</taxon>
        <taxon>Pseudomonadati</taxon>
        <taxon>Pseudomonadota</taxon>
        <taxon>Gammaproteobacteria</taxon>
        <taxon>Vibrionales</taxon>
        <taxon>Vibrionaceae</taxon>
        <taxon>Vibrio</taxon>
    </lineage>
</organism>
<dbReference type="Pfam" id="PF00015">
    <property type="entry name" value="MCPsignal"/>
    <property type="match status" value="1"/>
</dbReference>
<sequence>MKSIKTVISATMSVMMLLLCAILVSYATNALYQEKRTDITIQAKQSLTSLNTLTSFWQKNKIVELEYIHAMVSDNSLSEEEVRNVLIKSLTDQSLINAYVGYSDGRFILNDKAAQLDALSHGYDPRQRSWYQMAINAGKPVLVSPYVSSDGSQQVVVSMVMPLVIDGKVQGVIGIDSSVTLLQDLLRSIPAPPDTQMMILDDEQRILAHTNDGFQLKESESISKDIAPLVRAAHTATSIRAMVNDVDSHIVSAPTLQSWSLVMLLNRDAMVEPLRTRVRSLIIFALVTIVLAIVAISFTTKKLVAPLTIVNHHLEQASKGAGDLTIQLEPKSNDEVGQICHSFNDFNGTLREMVLNLLTSMNQVTQTSTQVKEIATQASKNVEFQQIEIEKVSTAVHEMNAAAFEIAQNIANSAQEADSAQKYIMESSSEVTATSDQIKSVAQKTLETSDMVQELSKRTDQIDTVVEVINNIAEQTNLLALNAAIEAARAGENGRGFAVVADEVRNLAQKTQNSTEEIRTTIKGLQDESRNLVEMMKQNSMLTHETVDQADKANAKLELVVASIRQISDMSAQIASASEEQHIVSEDIGKNIESIHVLSREVTSQAQGTNEASLDLKEVVGIAEQQLAQFKV</sequence>
<dbReference type="InterPro" id="IPR003660">
    <property type="entry name" value="HAMP_dom"/>
</dbReference>